<feature type="region of interest" description="Disordered" evidence="8">
    <location>
        <begin position="70"/>
        <end position="187"/>
    </location>
</feature>
<feature type="compositionally biased region" description="Polar residues" evidence="8">
    <location>
        <begin position="81"/>
        <end position="93"/>
    </location>
</feature>
<dbReference type="Proteomes" id="UP001501920">
    <property type="component" value="Chromosome 12"/>
</dbReference>
<keyword evidence="6" id="KW-0963">Cytoplasm</keyword>
<dbReference type="PROSITE" id="PS51227">
    <property type="entry name" value="SPR"/>
    <property type="match status" value="1"/>
</dbReference>
<feature type="compositionally biased region" description="Basic and acidic residues" evidence="8">
    <location>
        <begin position="177"/>
        <end position="187"/>
    </location>
</feature>
<reference evidence="9" key="2">
    <citation type="submission" date="2025-08" db="UniProtKB">
        <authorList>
            <consortium name="Ensembl"/>
        </authorList>
    </citation>
    <scope>IDENTIFICATION</scope>
</reference>
<proteinExistence type="inferred from homology"/>
<dbReference type="PANTHER" id="PTHR12365:SF8">
    <property type="entry name" value="PROTEIN SPROUTY HOMOLOG 2"/>
    <property type="match status" value="1"/>
</dbReference>
<organism evidence="9 10">
    <name type="scientific">Pygocentrus nattereri</name>
    <name type="common">Red-bellied piranha</name>
    <dbReference type="NCBI Taxonomy" id="42514"/>
    <lineage>
        <taxon>Eukaryota</taxon>
        <taxon>Metazoa</taxon>
        <taxon>Chordata</taxon>
        <taxon>Craniata</taxon>
        <taxon>Vertebrata</taxon>
        <taxon>Euteleostomi</taxon>
        <taxon>Actinopterygii</taxon>
        <taxon>Neopterygii</taxon>
        <taxon>Teleostei</taxon>
        <taxon>Ostariophysi</taxon>
        <taxon>Characiformes</taxon>
        <taxon>Characoidei</taxon>
        <taxon>Pygocentrus</taxon>
    </lineage>
</organism>
<dbReference type="GO" id="GO:0005829">
    <property type="term" value="C:cytosol"/>
    <property type="evidence" value="ECO:0007669"/>
    <property type="project" value="TreeGrafter"/>
</dbReference>
<evidence type="ECO:0000313" key="9">
    <source>
        <dbReference type="Ensembl" id="ENSPNAP00000023984.2"/>
    </source>
</evidence>
<evidence type="ECO:0000256" key="1">
    <source>
        <dbReference type="ARBA" id="ARBA00004370"/>
    </source>
</evidence>
<evidence type="ECO:0000256" key="2">
    <source>
        <dbReference type="ARBA" id="ARBA00004496"/>
    </source>
</evidence>
<dbReference type="GO" id="GO:0016020">
    <property type="term" value="C:membrane"/>
    <property type="evidence" value="ECO:0007669"/>
    <property type="project" value="UniProtKB-SubCell"/>
</dbReference>
<evidence type="ECO:0000256" key="4">
    <source>
        <dbReference type="ARBA" id="ARBA00018854"/>
    </source>
</evidence>
<keyword evidence="5" id="KW-0217">Developmental protein</keyword>
<dbReference type="InterPro" id="IPR051192">
    <property type="entry name" value="Sprouty_domain"/>
</dbReference>
<dbReference type="AlphaFoldDB" id="A0A3B4DM26"/>
<evidence type="ECO:0000256" key="6">
    <source>
        <dbReference type="ARBA" id="ARBA00022490"/>
    </source>
</evidence>
<feature type="compositionally biased region" description="Basic and acidic residues" evidence="8">
    <location>
        <begin position="109"/>
        <end position="125"/>
    </location>
</feature>
<reference evidence="9" key="3">
    <citation type="submission" date="2025-09" db="UniProtKB">
        <authorList>
            <consortium name="Ensembl"/>
        </authorList>
    </citation>
    <scope>IDENTIFICATION</scope>
</reference>
<accession>A0A3B4DM26</accession>
<keyword evidence="7" id="KW-0472">Membrane</keyword>
<dbReference type="Ensembl" id="ENSPNAT00000011282.2">
    <property type="protein sequence ID" value="ENSPNAP00000023984.2"/>
    <property type="gene ID" value="ENSPNAG00000008467.2"/>
</dbReference>
<protein>
    <recommendedName>
        <fullName evidence="4">Protein sprouty homolog 2</fullName>
    </recommendedName>
</protein>
<evidence type="ECO:0000256" key="3">
    <source>
        <dbReference type="ARBA" id="ARBA00010964"/>
    </source>
</evidence>
<reference evidence="9 10" key="1">
    <citation type="submission" date="2020-10" db="EMBL/GenBank/DDBJ databases">
        <title>Pygocentrus nattereri (red-bellied piranha) genome, fPygNat1, primary haplotype.</title>
        <authorList>
            <person name="Myers G."/>
            <person name="Meyer A."/>
            <person name="Karagic N."/>
            <person name="Pippel M."/>
            <person name="Winkler S."/>
            <person name="Tracey A."/>
            <person name="Wood J."/>
            <person name="Formenti G."/>
            <person name="Howe K."/>
            <person name="Fedrigo O."/>
            <person name="Jarvis E.D."/>
        </authorList>
    </citation>
    <scope>NUCLEOTIDE SEQUENCE [LARGE SCALE GENOMIC DNA]</scope>
</reference>
<dbReference type="GO" id="GO:0046580">
    <property type="term" value="P:negative regulation of Ras protein signal transduction"/>
    <property type="evidence" value="ECO:0007669"/>
    <property type="project" value="TreeGrafter"/>
</dbReference>
<dbReference type="STRING" id="42514.ENSPNAP00000023984"/>
<comment type="subcellular location">
    <subcellularLocation>
        <location evidence="2">Cytoplasm</location>
    </subcellularLocation>
    <subcellularLocation>
        <location evidence="1">Membrane</location>
    </subcellularLocation>
</comment>
<evidence type="ECO:0000313" key="10">
    <source>
        <dbReference type="Proteomes" id="UP001501920"/>
    </source>
</evidence>
<comment type="similarity">
    <text evidence="3">Belongs to the sprouty family.</text>
</comment>
<evidence type="ECO:0000256" key="5">
    <source>
        <dbReference type="ARBA" id="ARBA00022473"/>
    </source>
</evidence>
<dbReference type="Pfam" id="PF05210">
    <property type="entry name" value="Sprouty"/>
    <property type="match status" value="1"/>
</dbReference>
<dbReference type="GeneTree" id="ENSGT00950000183055"/>
<name>A0A3B4DM26_PYGNA</name>
<dbReference type="GO" id="GO:0040037">
    <property type="term" value="P:negative regulation of fibroblast growth factor receptor signaling pathway"/>
    <property type="evidence" value="ECO:0007669"/>
    <property type="project" value="TreeGrafter"/>
</dbReference>
<evidence type="ECO:0000256" key="7">
    <source>
        <dbReference type="ARBA" id="ARBA00023136"/>
    </source>
</evidence>
<gene>
    <name evidence="9" type="primary">SPRY2</name>
</gene>
<dbReference type="GO" id="GO:0048513">
    <property type="term" value="P:animal organ development"/>
    <property type="evidence" value="ECO:0007669"/>
    <property type="project" value="TreeGrafter"/>
</dbReference>
<sequence>MSSSVYGDLNKLGYSCHDIYPPFATSGLYNPPYTPSCVWQEPGLTSSGDGEEAREALVLPLHQIRTIHTNNEYTEGPVATSGYSRTVDLQPSGPSMDERAVQDGTMDFQDSRDSRDVQDSRDFRDSSQGARSPQSAASRSTSGTSEGSCSNSSEQRLLGNISRTPGEPPAVVRVQPKRSEAKQEELKPLNMVSGSGKQHLQCCEHCHRCICENCRSPRPLPSCWVCGRRCLCSAESSVDYITCVCCLKALFYHCSTDDEDVCADKPFSCHQSHCCVRWSAAGALALILPCLLCYLPARGCLALCQACHNRAHRPGCRCKDTHVSRCKKNIK</sequence>
<evidence type="ECO:0000256" key="8">
    <source>
        <dbReference type="SAM" id="MobiDB-lite"/>
    </source>
</evidence>
<feature type="compositionally biased region" description="Low complexity" evidence="8">
    <location>
        <begin position="134"/>
        <end position="156"/>
    </location>
</feature>
<dbReference type="PANTHER" id="PTHR12365">
    <property type="entry name" value="SPROUTY"/>
    <property type="match status" value="1"/>
</dbReference>
<dbReference type="InterPro" id="IPR007875">
    <property type="entry name" value="Sprouty"/>
</dbReference>
<keyword evidence="10" id="KW-1185">Reference proteome</keyword>